<gene>
    <name evidence="2" type="ORF">FYJ52_09660</name>
</gene>
<name>A0A7X2NHD7_9FIRM</name>
<organism evidence="2 3">
    <name type="scientific">Pseudoramibacter porci</name>
    <dbReference type="NCBI Taxonomy" id="2606631"/>
    <lineage>
        <taxon>Bacteria</taxon>
        <taxon>Bacillati</taxon>
        <taxon>Bacillota</taxon>
        <taxon>Clostridia</taxon>
        <taxon>Eubacteriales</taxon>
        <taxon>Eubacteriaceae</taxon>
        <taxon>Pseudoramibacter</taxon>
    </lineage>
</organism>
<dbReference type="CDD" id="cd03441">
    <property type="entry name" value="R_hydratase_like"/>
    <property type="match status" value="1"/>
</dbReference>
<sequence length="398" mass="45174">MIKDREWQSRIDAFIKEENKKSGKVLPVYRIYCQDDNNRLGGGLYNETITIDTIGRFARALGDSNPLYSDPNYAKKTRWRGIVAPPLIESCVVSTFVKGKYPSVPGIKVFDAGTRWERFVPMFPNDTFRAENKYLGIKELSKNKNESRILLRQHEVTLTNNRNERAAALTVRTIMKCPSLNVLERFRNQGTQNTPAKRPHYSKEMLEKLYFNLDGQFDGRFRRGGVPRYWEDVEVGQSLPEEWVGPYDEADGRSLMAAIGVSNAFATKWGSLRKWRAHGIIDPETGAYRDPIDRHASDVIAQNQGSKRAIAYGVHNQALIAKTVSDWMGDDGALKVLDCQCRKILYYGDLSIQSGVVTKKYKEGKEYLVKIKMQAARQDGEVHTQADAIVSLPSRNAK</sequence>
<evidence type="ECO:0000313" key="2">
    <source>
        <dbReference type="EMBL" id="MSS20659.1"/>
    </source>
</evidence>
<dbReference type="InterPro" id="IPR039569">
    <property type="entry name" value="FAS1-like_DH_region"/>
</dbReference>
<accession>A0A7X2NHD7</accession>
<dbReference type="InterPro" id="IPR029069">
    <property type="entry name" value="HotDog_dom_sf"/>
</dbReference>
<dbReference type="SUPFAM" id="SSF54637">
    <property type="entry name" value="Thioesterase/thiol ester dehydrase-isomerase"/>
    <property type="match status" value="2"/>
</dbReference>
<dbReference type="Proteomes" id="UP000461754">
    <property type="component" value="Unassembled WGS sequence"/>
</dbReference>
<dbReference type="EMBL" id="VUMO01000020">
    <property type="protein sequence ID" value="MSS20659.1"/>
    <property type="molecule type" value="Genomic_DNA"/>
</dbReference>
<feature type="domain" description="FAS1-like dehydratase" evidence="1">
    <location>
        <begin position="47"/>
        <end position="165"/>
    </location>
</feature>
<keyword evidence="3" id="KW-1185">Reference proteome</keyword>
<evidence type="ECO:0000313" key="3">
    <source>
        <dbReference type="Proteomes" id="UP000461754"/>
    </source>
</evidence>
<dbReference type="PANTHER" id="PTHR43664">
    <property type="entry name" value="MONOAMINE OXIDASE-RELATED"/>
    <property type="match status" value="1"/>
</dbReference>
<comment type="caution">
    <text evidence="2">The sequence shown here is derived from an EMBL/GenBank/DDBJ whole genome shotgun (WGS) entry which is preliminary data.</text>
</comment>
<dbReference type="PANTHER" id="PTHR43664:SF1">
    <property type="entry name" value="BETA-METHYLMALYL-COA DEHYDRATASE"/>
    <property type="match status" value="1"/>
</dbReference>
<dbReference type="Gene3D" id="3.10.129.10">
    <property type="entry name" value="Hotdog Thioesterase"/>
    <property type="match status" value="2"/>
</dbReference>
<protein>
    <recommendedName>
        <fullName evidence="1">FAS1-like dehydratase domain-containing protein</fullName>
    </recommendedName>
</protein>
<proteinExistence type="predicted"/>
<dbReference type="Pfam" id="PF13452">
    <property type="entry name" value="FAS1_DH_region"/>
    <property type="match status" value="1"/>
</dbReference>
<dbReference type="InterPro" id="IPR052342">
    <property type="entry name" value="MCH/BMMD"/>
</dbReference>
<reference evidence="2 3" key="1">
    <citation type="submission" date="2019-08" db="EMBL/GenBank/DDBJ databases">
        <title>In-depth cultivation of the pig gut microbiome towards novel bacterial diversity and tailored functional studies.</title>
        <authorList>
            <person name="Wylensek D."/>
            <person name="Hitch T.C.A."/>
            <person name="Clavel T."/>
        </authorList>
    </citation>
    <scope>NUCLEOTIDE SEQUENCE [LARGE SCALE GENOMIC DNA]</scope>
    <source>
        <strain evidence="2 3">RF-744-FAT-4</strain>
    </source>
</reference>
<evidence type="ECO:0000259" key="1">
    <source>
        <dbReference type="Pfam" id="PF13452"/>
    </source>
</evidence>
<dbReference type="AlphaFoldDB" id="A0A7X2NHD7"/>
<dbReference type="RefSeq" id="WP_154577025.1">
    <property type="nucleotide sequence ID" value="NZ_VUMO01000020.1"/>
</dbReference>